<accession>A0A0P6X5U1</accession>
<dbReference type="OrthoDB" id="981571at2"/>
<organism evidence="2 3">
    <name type="scientific">Ornatilinea apprima</name>
    <dbReference type="NCBI Taxonomy" id="1134406"/>
    <lineage>
        <taxon>Bacteria</taxon>
        <taxon>Bacillati</taxon>
        <taxon>Chloroflexota</taxon>
        <taxon>Anaerolineae</taxon>
        <taxon>Anaerolineales</taxon>
        <taxon>Anaerolineaceae</taxon>
        <taxon>Ornatilinea</taxon>
    </lineage>
</organism>
<feature type="transmembrane region" description="Helical" evidence="1">
    <location>
        <begin position="7"/>
        <end position="29"/>
    </location>
</feature>
<feature type="transmembrane region" description="Helical" evidence="1">
    <location>
        <begin position="101"/>
        <end position="119"/>
    </location>
</feature>
<feature type="transmembrane region" description="Helical" evidence="1">
    <location>
        <begin position="41"/>
        <end position="69"/>
    </location>
</feature>
<keyword evidence="1" id="KW-0812">Transmembrane</keyword>
<keyword evidence="3" id="KW-1185">Reference proteome</keyword>
<gene>
    <name evidence="2" type="ORF">ADN00_09090</name>
</gene>
<dbReference type="EMBL" id="LGCL01000023">
    <property type="protein sequence ID" value="KPL77280.1"/>
    <property type="molecule type" value="Genomic_DNA"/>
</dbReference>
<dbReference type="STRING" id="1134406.ADN00_09090"/>
<evidence type="ECO:0000313" key="2">
    <source>
        <dbReference type="EMBL" id="KPL77280.1"/>
    </source>
</evidence>
<name>A0A0P6X5U1_9CHLR</name>
<dbReference type="AlphaFoldDB" id="A0A0P6X5U1"/>
<dbReference type="RefSeq" id="WP_075062681.1">
    <property type="nucleotide sequence ID" value="NZ_LGCL01000023.1"/>
</dbReference>
<proteinExistence type="predicted"/>
<reference evidence="2 3" key="1">
    <citation type="submission" date="2015-07" db="EMBL/GenBank/DDBJ databases">
        <title>Genome sequence of Ornatilinea apprima DSM 23815.</title>
        <authorList>
            <person name="Hemp J."/>
            <person name="Ward L.M."/>
            <person name="Pace L.A."/>
            <person name="Fischer W.W."/>
        </authorList>
    </citation>
    <scope>NUCLEOTIDE SEQUENCE [LARGE SCALE GENOMIC DNA]</scope>
    <source>
        <strain evidence="2 3">P3M-1</strain>
    </source>
</reference>
<keyword evidence="1" id="KW-1133">Transmembrane helix</keyword>
<dbReference type="Proteomes" id="UP000050417">
    <property type="component" value="Unassembled WGS sequence"/>
</dbReference>
<feature type="transmembrane region" description="Helical" evidence="1">
    <location>
        <begin position="125"/>
        <end position="149"/>
    </location>
</feature>
<evidence type="ECO:0000313" key="3">
    <source>
        <dbReference type="Proteomes" id="UP000050417"/>
    </source>
</evidence>
<comment type="caution">
    <text evidence="2">The sequence shown here is derived from an EMBL/GenBank/DDBJ whole genome shotgun (WGS) entry which is preliminary data.</text>
</comment>
<keyword evidence="1" id="KW-0472">Membrane</keyword>
<evidence type="ECO:0000256" key="1">
    <source>
        <dbReference type="SAM" id="Phobius"/>
    </source>
</evidence>
<protein>
    <submittedName>
        <fullName evidence="2">Uncharacterized protein</fullName>
    </submittedName>
</protein>
<sequence>MSQQEKTIAVSFMSHILILGYFLINLFQMMRNGELVATRIFALWALVIVTLIIVNIIGNILTNILLAIFHAVKTQRAEEPPASEFIEDERDKLISLKGTRVTYITFSFGVLAAMLTFAFGQPPLVMFSLLILSSIVAEIAGDISQMVLYRRGF</sequence>